<dbReference type="SUPFAM" id="SSF54695">
    <property type="entry name" value="POZ domain"/>
    <property type="match status" value="2"/>
</dbReference>
<dbReference type="GO" id="GO:0051260">
    <property type="term" value="P:protein homooligomerization"/>
    <property type="evidence" value="ECO:0007669"/>
    <property type="project" value="InterPro"/>
</dbReference>
<dbReference type="InParanoid" id="A0A1C7N4V7"/>
<organism evidence="2 3">
    <name type="scientific">Choanephora cucurbitarum</name>
    <dbReference type="NCBI Taxonomy" id="101091"/>
    <lineage>
        <taxon>Eukaryota</taxon>
        <taxon>Fungi</taxon>
        <taxon>Fungi incertae sedis</taxon>
        <taxon>Mucoromycota</taxon>
        <taxon>Mucoromycotina</taxon>
        <taxon>Mucoromycetes</taxon>
        <taxon>Mucorales</taxon>
        <taxon>Mucorineae</taxon>
        <taxon>Choanephoraceae</taxon>
        <taxon>Choanephoroideae</taxon>
        <taxon>Choanephora</taxon>
    </lineage>
</organism>
<accession>A0A1C7N4V7</accession>
<proteinExistence type="predicted"/>
<dbReference type="Proteomes" id="UP000093000">
    <property type="component" value="Unassembled WGS sequence"/>
</dbReference>
<dbReference type="InterPro" id="IPR011333">
    <property type="entry name" value="SKP1/BTB/POZ_sf"/>
</dbReference>
<dbReference type="PANTHER" id="PTHR31758">
    <property type="entry name" value="BTB/POZ DOMAIN-CONTAINING PROTEIN YLR108C"/>
    <property type="match status" value="1"/>
</dbReference>
<sequence>MESARQTTQVSNAFDINTSFTVNVCDRSFLLSWKSLVSDGPCNFFTRHFIKNRDVSRVLHIDRNLDTFIIIVRHLRGYPVAAKDHCQHQDLLSDAHYFGLKKLTQLLSQFVYLNVGGTSFRLRWDLFDRDGPRNYFTVFLKQSVFSPHTALGESPPIYIERDPNVFKDIIRHLQGYSISIRNEQHRQQLISDAKFYLLRKLSDKLKSSVSTQDLLLHYQDVRPQCFLLEDGVLYKQGQETFSLSIQFNDTHADLYFTNDLYNPTFELEYDIPLSKDNQWIISKQIQIDPDCAIIIQQPKRELTRSEFLQDLMLIQDHNQPTVRFCIEKAIARIQSIQQKAIYVSIEKMKVILSRKEANMVRGFL</sequence>
<dbReference type="STRING" id="101091.A0A1C7N4V7"/>
<dbReference type="InterPro" id="IPR003131">
    <property type="entry name" value="T1-type_BTB"/>
</dbReference>
<keyword evidence="3" id="KW-1185">Reference proteome</keyword>
<gene>
    <name evidence="2" type="ORF">A0J61_07797</name>
</gene>
<dbReference type="EMBL" id="LUGH01000548">
    <property type="protein sequence ID" value="OBZ84153.1"/>
    <property type="molecule type" value="Genomic_DNA"/>
</dbReference>
<name>A0A1C7N4V7_9FUNG</name>
<reference evidence="2 3" key="1">
    <citation type="submission" date="2016-03" db="EMBL/GenBank/DDBJ databases">
        <title>Choanephora cucurbitarum.</title>
        <authorList>
            <person name="Min B."/>
            <person name="Park H."/>
            <person name="Park J.-H."/>
            <person name="Shin H.-D."/>
            <person name="Choi I.-G."/>
        </authorList>
    </citation>
    <scope>NUCLEOTIDE SEQUENCE [LARGE SCALE GENOMIC DNA]</scope>
    <source>
        <strain evidence="2 3">KUS-F28377</strain>
    </source>
</reference>
<evidence type="ECO:0000313" key="3">
    <source>
        <dbReference type="Proteomes" id="UP000093000"/>
    </source>
</evidence>
<protein>
    <recommendedName>
        <fullName evidence="1">Potassium channel tetramerisation-type BTB domain-containing protein</fullName>
    </recommendedName>
</protein>
<dbReference type="PANTHER" id="PTHR31758:SF2">
    <property type="entry name" value="BTB_POZ DOMAIN-CONTAINING PROTEIN YLR108C"/>
    <property type="match status" value="1"/>
</dbReference>
<dbReference type="OrthoDB" id="2414723at2759"/>
<dbReference type="AlphaFoldDB" id="A0A1C7N4V7"/>
<dbReference type="Pfam" id="PF02214">
    <property type="entry name" value="BTB_2"/>
    <property type="match status" value="1"/>
</dbReference>
<feature type="domain" description="Potassium channel tetramerisation-type BTB" evidence="1">
    <location>
        <begin position="111"/>
        <end position="201"/>
    </location>
</feature>
<comment type="caution">
    <text evidence="2">The sequence shown here is derived from an EMBL/GenBank/DDBJ whole genome shotgun (WGS) entry which is preliminary data.</text>
</comment>
<evidence type="ECO:0000313" key="2">
    <source>
        <dbReference type="EMBL" id="OBZ84153.1"/>
    </source>
</evidence>
<evidence type="ECO:0000259" key="1">
    <source>
        <dbReference type="Pfam" id="PF02214"/>
    </source>
</evidence>
<dbReference type="Gene3D" id="3.30.710.10">
    <property type="entry name" value="Potassium Channel Kv1.1, Chain A"/>
    <property type="match status" value="2"/>
</dbReference>